<sequence>MDRLIFTAASGAGRSLNQQLIHANNLANVNTEGFRADLEQAKTLAVEGYGYNSRFQANSENAGIDMANAPLRETGRDLDVGIRGDGLLALGEGGGEVYTRNGHIQMDELGNLTVNGRPLLGEAGPIQLAPFSEIAIGDDGTITVIPENGDLEAAMEVDRIKLVDIPADRLTKNDDGLLISSRGVEPRSENVQLANEYLETSNVSAINEMVATLSLSRRFEAQIKMMKAAEALAQAGNQLIRGS</sequence>
<evidence type="ECO:0000313" key="10">
    <source>
        <dbReference type="Proteomes" id="UP000424752"/>
    </source>
</evidence>
<keyword evidence="3 6" id="KW-0975">Bacterial flagellum</keyword>
<accession>A0A6I6EIX7</accession>
<dbReference type="SUPFAM" id="SSF117143">
    <property type="entry name" value="Flagellar hook protein flgE"/>
    <property type="match status" value="1"/>
</dbReference>
<keyword evidence="9" id="KW-0969">Cilium</keyword>
<dbReference type="InterPro" id="IPR020013">
    <property type="entry name" value="Flagellar_FlgE/F/G"/>
</dbReference>
<evidence type="ECO:0000256" key="1">
    <source>
        <dbReference type="ARBA" id="ARBA00004117"/>
    </source>
</evidence>
<evidence type="ECO:0000256" key="5">
    <source>
        <dbReference type="ARBA" id="ARBA00040228"/>
    </source>
</evidence>
<comment type="subunit">
    <text evidence="4 6">The basal body constitutes a major portion of the flagellar organelle and consists of five rings (E,L,P,S, and M) mounted on a central rod. The rod consists of about 26 subunits of FlgG in the distal portion, and FlgB, FlgC and FlgF are thought to build up the proximal portion of the rod with about 6 subunits each.</text>
</comment>
<dbReference type="AlphaFoldDB" id="A0A6I6EIX7"/>
<feature type="domain" description="Flagellar basal-body/hook protein C-terminal" evidence="8">
    <location>
        <begin position="195"/>
        <end position="239"/>
    </location>
</feature>
<dbReference type="Proteomes" id="UP000424752">
    <property type="component" value="Chromosome"/>
</dbReference>
<dbReference type="KEGG" id="erwi:GN242_15405"/>
<name>A0A6I6EIX7_9GAMM</name>
<proteinExistence type="inferred from homology"/>
<dbReference type="InterPro" id="IPR037925">
    <property type="entry name" value="FlgE/F/G-like"/>
</dbReference>
<dbReference type="InterPro" id="IPR010930">
    <property type="entry name" value="Flg_bb/hook_C_dom"/>
</dbReference>
<dbReference type="GO" id="GO:0071978">
    <property type="term" value="P:bacterial-type flagellum-dependent swarming motility"/>
    <property type="evidence" value="ECO:0007669"/>
    <property type="project" value="TreeGrafter"/>
</dbReference>
<dbReference type="PANTHER" id="PTHR30435">
    <property type="entry name" value="FLAGELLAR PROTEIN"/>
    <property type="match status" value="1"/>
</dbReference>
<evidence type="ECO:0000256" key="6">
    <source>
        <dbReference type="RuleBase" id="RU362116"/>
    </source>
</evidence>
<dbReference type="NCBIfam" id="NF009280">
    <property type="entry name" value="PRK12640.1"/>
    <property type="match status" value="1"/>
</dbReference>
<dbReference type="Pfam" id="PF06429">
    <property type="entry name" value="Flg_bbr_C"/>
    <property type="match status" value="1"/>
</dbReference>
<evidence type="ECO:0000259" key="7">
    <source>
        <dbReference type="Pfam" id="PF00460"/>
    </source>
</evidence>
<gene>
    <name evidence="9" type="ORF">GN242_15405</name>
</gene>
<dbReference type="GO" id="GO:0030694">
    <property type="term" value="C:bacterial-type flagellum basal body, rod"/>
    <property type="evidence" value="ECO:0007669"/>
    <property type="project" value="UniProtKB-UniRule"/>
</dbReference>
<dbReference type="EMBL" id="CP046509">
    <property type="protein sequence ID" value="QGU88518.1"/>
    <property type="molecule type" value="Genomic_DNA"/>
</dbReference>
<dbReference type="NCBIfam" id="TIGR03506">
    <property type="entry name" value="FlgEFG_subfam"/>
    <property type="match status" value="1"/>
</dbReference>
<evidence type="ECO:0000256" key="4">
    <source>
        <dbReference type="ARBA" id="ARBA00038560"/>
    </source>
</evidence>
<organism evidence="9 10">
    <name type="scientific">Erwinia sorbitola</name>
    <dbReference type="NCBI Taxonomy" id="2681984"/>
    <lineage>
        <taxon>Bacteria</taxon>
        <taxon>Pseudomonadati</taxon>
        <taxon>Pseudomonadota</taxon>
        <taxon>Gammaproteobacteria</taxon>
        <taxon>Enterobacterales</taxon>
        <taxon>Erwiniaceae</taxon>
        <taxon>Erwinia</taxon>
    </lineage>
</organism>
<evidence type="ECO:0000259" key="8">
    <source>
        <dbReference type="Pfam" id="PF06429"/>
    </source>
</evidence>
<keyword evidence="9" id="KW-0966">Cell projection</keyword>
<evidence type="ECO:0000313" key="9">
    <source>
        <dbReference type="EMBL" id="QGU88518.1"/>
    </source>
</evidence>
<evidence type="ECO:0000256" key="3">
    <source>
        <dbReference type="ARBA" id="ARBA00023143"/>
    </source>
</evidence>
<dbReference type="PANTHER" id="PTHR30435:SF18">
    <property type="entry name" value="FLAGELLAR BASAL-BODY ROD PROTEIN FLGF"/>
    <property type="match status" value="1"/>
</dbReference>
<reference evidence="9 10" key="1">
    <citation type="submission" date="2019-12" db="EMBL/GenBank/DDBJ databases">
        <title>Erwinia sp. nov., isolated from droppings of birds in the Qinghai-Tiebt plateau of China.</title>
        <authorList>
            <person name="Ge Y."/>
        </authorList>
    </citation>
    <scope>NUCLEOTIDE SEQUENCE [LARGE SCALE GENOMIC DNA]</scope>
    <source>
        <strain evidence="9 10">J780</strain>
    </source>
</reference>
<dbReference type="InterPro" id="IPR001444">
    <property type="entry name" value="Flag_bb_rod_N"/>
</dbReference>
<keyword evidence="9" id="KW-0282">Flagellum</keyword>
<protein>
    <recommendedName>
        <fullName evidence="5 6">Flagellar basal-body rod protein FlgF</fullName>
    </recommendedName>
</protein>
<feature type="domain" description="Flagellar basal body rod protein N-terminal" evidence="7">
    <location>
        <begin position="7"/>
        <end position="35"/>
    </location>
</feature>
<dbReference type="RefSeq" id="WP_156287789.1">
    <property type="nucleotide sequence ID" value="NZ_CP046509.1"/>
</dbReference>
<comment type="subcellular location">
    <subcellularLocation>
        <location evidence="1 6">Bacterial flagellum basal body</location>
    </subcellularLocation>
</comment>
<dbReference type="Pfam" id="PF00460">
    <property type="entry name" value="Flg_bb_rod"/>
    <property type="match status" value="1"/>
</dbReference>
<comment type="similarity">
    <text evidence="2 6">Belongs to the flagella basal body rod proteins family.</text>
</comment>
<evidence type="ECO:0000256" key="2">
    <source>
        <dbReference type="ARBA" id="ARBA00009677"/>
    </source>
</evidence>